<dbReference type="SUPFAM" id="SSF89155">
    <property type="entry name" value="TorD-like"/>
    <property type="match status" value="1"/>
</dbReference>
<dbReference type="AlphaFoldDB" id="A0A2S2CN46"/>
<sequence length="189" mass="20214">MRAHAYALLARTLARPPSELLLTTLGGLEGDGTPLGEAFSALAAAARATDEAAAGAEYHALFIGVVQGELVPYASYYRTGLLHDRPLAELRADLEALGIERAPDVAEPEDHIAALCETMAALADGTLGPPDLRLQHILFRRHLAPWAGRFFADLETARSASLYRPVGTIGRLFLSIETDCFAMLEDSGS</sequence>
<keyword evidence="1" id="KW-0143">Chaperone</keyword>
<dbReference type="InterPro" id="IPR036411">
    <property type="entry name" value="TorD-like_sf"/>
</dbReference>
<dbReference type="InterPro" id="IPR050289">
    <property type="entry name" value="TorD/DmsD_chaperones"/>
</dbReference>
<dbReference type="Pfam" id="PF02613">
    <property type="entry name" value="Nitrate_red_del"/>
    <property type="match status" value="1"/>
</dbReference>
<proteinExistence type="predicted"/>
<evidence type="ECO:0000256" key="1">
    <source>
        <dbReference type="ARBA" id="ARBA00023186"/>
    </source>
</evidence>
<keyword evidence="3" id="KW-1185">Reference proteome</keyword>
<reference evidence="3" key="1">
    <citation type="submission" date="2018-05" db="EMBL/GenBank/DDBJ databases">
        <title>Azospirillum thermophila sp. nov., a novel isolated from hot spring.</title>
        <authorList>
            <person name="Zhao Z."/>
        </authorList>
    </citation>
    <scope>NUCLEOTIDE SEQUENCE [LARGE SCALE GENOMIC DNA]</scope>
    <source>
        <strain evidence="3">CFH 70021</strain>
    </source>
</reference>
<organism evidence="2 3">
    <name type="scientific">Azospirillum thermophilum</name>
    <dbReference type="NCBI Taxonomy" id="2202148"/>
    <lineage>
        <taxon>Bacteria</taxon>
        <taxon>Pseudomonadati</taxon>
        <taxon>Pseudomonadota</taxon>
        <taxon>Alphaproteobacteria</taxon>
        <taxon>Rhodospirillales</taxon>
        <taxon>Azospirillaceae</taxon>
        <taxon>Azospirillum</taxon>
    </lineage>
</organism>
<dbReference type="Proteomes" id="UP000245629">
    <property type="component" value="Chromosome 1"/>
</dbReference>
<dbReference type="OrthoDB" id="8526323at2"/>
<evidence type="ECO:0000313" key="3">
    <source>
        <dbReference type="Proteomes" id="UP000245629"/>
    </source>
</evidence>
<gene>
    <name evidence="2" type="ORF">DEW08_00620</name>
</gene>
<dbReference type="PANTHER" id="PTHR34227:SF1">
    <property type="entry name" value="DIMETHYL SULFOXIDE REDUCTASE CHAPERONE-RELATED"/>
    <property type="match status" value="1"/>
</dbReference>
<dbReference type="InterPro" id="IPR020945">
    <property type="entry name" value="DMSO/NO3_reduct_chaperone"/>
</dbReference>
<name>A0A2S2CN46_9PROT</name>
<evidence type="ECO:0000313" key="2">
    <source>
        <dbReference type="EMBL" id="AWK85800.1"/>
    </source>
</evidence>
<protein>
    <submittedName>
        <fullName evidence="2">Molecular chaperone TorD</fullName>
    </submittedName>
</protein>
<accession>A0A2S2CN46</accession>
<dbReference type="EMBL" id="CP029352">
    <property type="protein sequence ID" value="AWK85800.1"/>
    <property type="molecule type" value="Genomic_DNA"/>
</dbReference>
<dbReference type="KEGG" id="azz:DEW08_00620"/>
<dbReference type="PANTHER" id="PTHR34227">
    <property type="entry name" value="CHAPERONE PROTEIN YCDY"/>
    <property type="match status" value="1"/>
</dbReference>
<dbReference type="Gene3D" id="1.10.3480.10">
    <property type="entry name" value="TorD-like"/>
    <property type="match status" value="1"/>
</dbReference>